<feature type="transmembrane region" description="Helical" evidence="1">
    <location>
        <begin position="144"/>
        <end position="163"/>
    </location>
</feature>
<feature type="transmembrane region" description="Helical" evidence="1">
    <location>
        <begin position="44"/>
        <end position="62"/>
    </location>
</feature>
<organism evidence="2 3">
    <name type="scientific">Spirosoma taeanense</name>
    <dbReference type="NCBI Taxonomy" id="2735870"/>
    <lineage>
        <taxon>Bacteria</taxon>
        <taxon>Pseudomonadati</taxon>
        <taxon>Bacteroidota</taxon>
        <taxon>Cytophagia</taxon>
        <taxon>Cytophagales</taxon>
        <taxon>Cytophagaceae</taxon>
        <taxon>Spirosoma</taxon>
    </lineage>
</organism>
<evidence type="ECO:0000256" key="1">
    <source>
        <dbReference type="SAM" id="Phobius"/>
    </source>
</evidence>
<reference evidence="2 3" key="1">
    <citation type="submission" date="2020-05" db="EMBL/GenBank/DDBJ databases">
        <title>Genome sequencing of Spirosoma sp. TS118.</title>
        <authorList>
            <person name="Lee J.-H."/>
            <person name="Jeong S."/>
            <person name="Zhao L."/>
            <person name="Jung J.-H."/>
            <person name="Kim M.-K."/>
            <person name="Lim S."/>
        </authorList>
    </citation>
    <scope>NUCLEOTIDE SEQUENCE [LARGE SCALE GENOMIC DNA]</scope>
    <source>
        <strain evidence="2 3">TS118</strain>
    </source>
</reference>
<gene>
    <name evidence="2" type="ORF">HNV11_18630</name>
</gene>
<dbReference type="AlphaFoldDB" id="A0A6M5YD57"/>
<name>A0A6M5YD57_9BACT</name>
<feature type="transmembrane region" description="Helical" evidence="1">
    <location>
        <begin position="74"/>
        <end position="93"/>
    </location>
</feature>
<feature type="transmembrane region" description="Helical" evidence="1">
    <location>
        <begin position="12"/>
        <end position="32"/>
    </location>
</feature>
<dbReference type="EMBL" id="CP053435">
    <property type="protein sequence ID" value="QJW91246.1"/>
    <property type="molecule type" value="Genomic_DNA"/>
</dbReference>
<protein>
    <submittedName>
        <fullName evidence="2">Uncharacterized protein</fullName>
    </submittedName>
</protein>
<evidence type="ECO:0000313" key="3">
    <source>
        <dbReference type="Proteomes" id="UP000502756"/>
    </source>
</evidence>
<feature type="transmembrane region" description="Helical" evidence="1">
    <location>
        <begin position="211"/>
        <end position="230"/>
    </location>
</feature>
<keyword evidence="1" id="KW-0472">Membrane</keyword>
<keyword evidence="3" id="KW-1185">Reference proteome</keyword>
<feature type="transmembrane region" description="Helical" evidence="1">
    <location>
        <begin position="105"/>
        <end position="124"/>
    </location>
</feature>
<keyword evidence="1" id="KW-1133">Transmembrane helix</keyword>
<sequence length="241" mass="26616">MQPTLTNLTTAPPLWLAIAFALTTAVTLWGFVRAVRVGTPRLTTAVFLGLLSWLALLGLLASQDFFTKLDVFPPRLVVAVLPNLLLILALFVTKGGRRFVDALPLSTLTYLNMVRIPVELVLYGLAVHRQIPELMTFDGRNFDILAGLTAPLIAYFTLGRPVLSMRWLLVWHSAALLLLVNIVTLAVLSAPSPFQQLAFDQPNVAVLKFPFIWLPGFIVPIVLLGHLIAIRRLSTTTSRPF</sequence>
<accession>A0A6M5YD57</accession>
<dbReference type="KEGG" id="stae:HNV11_18630"/>
<feature type="transmembrane region" description="Helical" evidence="1">
    <location>
        <begin position="170"/>
        <end position="191"/>
    </location>
</feature>
<proteinExistence type="predicted"/>
<dbReference type="RefSeq" id="WP_171741093.1">
    <property type="nucleotide sequence ID" value="NZ_CP053435.1"/>
</dbReference>
<dbReference type="Proteomes" id="UP000502756">
    <property type="component" value="Chromosome"/>
</dbReference>
<evidence type="ECO:0000313" key="2">
    <source>
        <dbReference type="EMBL" id="QJW91246.1"/>
    </source>
</evidence>
<keyword evidence="1" id="KW-0812">Transmembrane</keyword>